<dbReference type="Pfam" id="PF01419">
    <property type="entry name" value="Jacalin"/>
    <property type="match status" value="1"/>
</dbReference>
<evidence type="ECO:0000313" key="5">
    <source>
        <dbReference type="EMBL" id="KAF9745301.1"/>
    </source>
</evidence>
<dbReference type="PANTHER" id="PTHR33589:SF3">
    <property type="entry name" value="ZYMOGEN GRANULE MEMBRANE PROTEIN 16-LIKE"/>
    <property type="match status" value="1"/>
</dbReference>
<accession>A0A8H7N3V7</accession>
<feature type="region of interest" description="Disordered" evidence="3">
    <location>
        <begin position="1"/>
        <end position="20"/>
    </location>
</feature>
<dbReference type="InterPro" id="IPR052321">
    <property type="entry name" value="PolyBind_ProtTraffic"/>
</dbReference>
<evidence type="ECO:0000256" key="3">
    <source>
        <dbReference type="SAM" id="MobiDB-lite"/>
    </source>
</evidence>
<dbReference type="SMART" id="SM00915">
    <property type="entry name" value="Jacalin"/>
    <property type="match status" value="1"/>
</dbReference>
<keyword evidence="2" id="KW-0430">Lectin</keyword>
<dbReference type="SUPFAM" id="SSF51101">
    <property type="entry name" value="Mannose-binding lectins"/>
    <property type="match status" value="1"/>
</dbReference>
<name>A0A8H7N3V7_BIOOC</name>
<dbReference type="PANTHER" id="PTHR33589">
    <property type="entry name" value="OS11G0524900 PROTEIN"/>
    <property type="match status" value="1"/>
</dbReference>
<organism evidence="5 6">
    <name type="scientific">Bionectria ochroleuca</name>
    <name type="common">Gliocladium roseum</name>
    <dbReference type="NCBI Taxonomy" id="29856"/>
    <lineage>
        <taxon>Eukaryota</taxon>
        <taxon>Fungi</taxon>
        <taxon>Dikarya</taxon>
        <taxon>Ascomycota</taxon>
        <taxon>Pezizomycotina</taxon>
        <taxon>Sordariomycetes</taxon>
        <taxon>Hypocreomycetidae</taxon>
        <taxon>Hypocreales</taxon>
        <taxon>Bionectriaceae</taxon>
        <taxon>Clonostachys</taxon>
    </lineage>
</organism>
<dbReference type="InterPro" id="IPR001229">
    <property type="entry name" value="Jacalin-like_lectin_dom"/>
</dbReference>
<reference evidence="5" key="1">
    <citation type="submission" date="2020-10" db="EMBL/GenBank/DDBJ databases">
        <title>High-Quality Genome Resource of Clonostachys rosea strain S41 by Oxford Nanopore Long-Read Sequencing.</title>
        <authorList>
            <person name="Wang H."/>
        </authorList>
    </citation>
    <scope>NUCLEOTIDE SEQUENCE</scope>
    <source>
        <strain evidence="5">S41</strain>
    </source>
</reference>
<gene>
    <name evidence="5" type="ORF">IM811_004923</name>
</gene>
<protein>
    <recommendedName>
        <fullName evidence="4">Jacalin-type lectin domain-containing protein</fullName>
    </recommendedName>
</protein>
<comment type="caution">
    <text evidence="5">The sequence shown here is derived from an EMBL/GenBank/DDBJ whole genome shotgun (WGS) entry which is preliminary data.</text>
</comment>
<evidence type="ECO:0000313" key="6">
    <source>
        <dbReference type="Proteomes" id="UP000616885"/>
    </source>
</evidence>
<sequence>MKDQQDIVDNPPPGGSTGDPFTISNSLNAAQTVTVWIAKGTRWSDRDQVKAIKVVYADGTARVHGNQTGTSHSFKFDSDERVTSMGIWTGDRVDRIKWETNQNRTFDHGGWGGTEHSEELGNGILLGFSGSADSHELISLGASFREDSD</sequence>
<dbReference type="GO" id="GO:0030246">
    <property type="term" value="F:carbohydrate binding"/>
    <property type="evidence" value="ECO:0007669"/>
    <property type="project" value="UniProtKB-KW"/>
</dbReference>
<dbReference type="Gene3D" id="2.100.10.30">
    <property type="entry name" value="Jacalin-like lectin domain"/>
    <property type="match status" value="1"/>
</dbReference>
<dbReference type="PROSITE" id="PS51752">
    <property type="entry name" value="JACALIN_LECTIN"/>
    <property type="match status" value="1"/>
</dbReference>
<evidence type="ECO:0000256" key="2">
    <source>
        <dbReference type="ARBA" id="ARBA00022734"/>
    </source>
</evidence>
<feature type="domain" description="Jacalin-type lectin" evidence="4">
    <location>
        <begin position="7"/>
        <end position="146"/>
    </location>
</feature>
<dbReference type="InterPro" id="IPR036404">
    <property type="entry name" value="Jacalin-like_lectin_dom_sf"/>
</dbReference>
<evidence type="ECO:0000259" key="4">
    <source>
        <dbReference type="PROSITE" id="PS51752"/>
    </source>
</evidence>
<dbReference type="Proteomes" id="UP000616885">
    <property type="component" value="Unassembled WGS sequence"/>
</dbReference>
<proteinExistence type="predicted"/>
<keyword evidence="1" id="KW-0732">Signal</keyword>
<dbReference type="EMBL" id="JADCTT010000013">
    <property type="protein sequence ID" value="KAF9745301.1"/>
    <property type="molecule type" value="Genomic_DNA"/>
</dbReference>
<evidence type="ECO:0000256" key="1">
    <source>
        <dbReference type="ARBA" id="ARBA00022729"/>
    </source>
</evidence>
<dbReference type="AlphaFoldDB" id="A0A8H7N3V7"/>